<dbReference type="AlphaFoldDB" id="A0AAN6VVK3"/>
<sequence>MTDMDITDQKIAESAADTPAPLSTVQEVPLAQQALTESQRKLEDKRKLVEAMNLGLVPVYYEPELPPQQPKVSASDPHDDQDFEPSTFFLYGTLMDPPSADGSGNAG</sequence>
<gene>
    <name evidence="2" type="ORF">QBC36DRAFT_341543</name>
</gene>
<feature type="region of interest" description="Disordered" evidence="1">
    <location>
        <begin position="62"/>
        <end position="107"/>
    </location>
</feature>
<protein>
    <submittedName>
        <fullName evidence="2">Uncharacterized protein</fullName>
    </submittedName>
</protein>
<organism evidence="2 3">
    <name type="scientific">Triangularia setosa</name>
    <dbReference type="NCBI Taxonomy" id="2587417"/>
    <lineage>
        <taxon>Eukaryota</taxon>
        <taxon>Fungi</taxon>
        <taxon>Dikarya</taxon>
        <taxon>Ascomycota</taxon>
        <taxon>Pezizomycotina</taxon>
        <taxon>Sordariomycetes</taxon>
        <taxon>Sordariomycetidae</taxon>
        <taxon>Sordariales</taxon>
        <taxon>Podosporaceae</taxon>
        <taxon>Triangularia</taxon>
    </lineage>
</organism>
<name>A0AAN6VVK3_9PEZI</name>
<proteinExistence type="predicted"/>
<accession>A0AAN6VVK3</accession>
<feature type="region of interest" description="Disordered" evidence="1">
    <location>
        <begin position="1"/>
        <end position="24"/>
    </location>
</feature>
<evidence type="ECO:0000256" key="1">
    <source>
        <dbReference type="SAM" id="MobiDB-lite"/>
    </source>
</evidence>
<reference evidence="2" key="1">
    <citation type="journal article" date="2023" name="Mol. Phylogenet. Evol.">
        <title>Genome-scale phylogeny and comparative genomics of the fungal order Sordariales.</title>
        <authorList>
            <person name="Hensen N."/>
            <person name="Bonometti L."/>
            <person name="Westerberg I."/>
            <person name="Brannstrom I.O."/>
            <person name="Guillou S."/>
            <person name="Cros-Aarteil S."/>
            <person name="Calhoun S."/>
            <person name="Haridas S."/>
            <person name="Kuo A."/>
            <person name="Mondo S."/>
            <person name="Pangilinan J."/>
            <person name="Riley R."/>
            <person name="LaButti K."/>
            <person name="Andreopoulos B."/>
            <person name="Lipzen A."/>
            <person name="Chen C."/>
            <person name="Yan M."/>
            <person name="Daum C."/>
            <person name="Ng V."/>
            <person name="Clum A."/>
            <person name="Steindorff A."/>
            <person name="Ohm R.A."/>
            <person name="Martin F."/>
            <person name="Silar P."/>
            <person name="Natvig D.O."/>
            <person name="Lalanne C."/>
            <person name="Gautier V."/>
            <person name="Ament-Velasquez S.L."/>
            <person name="Kruys A."/>
            <person name="Hutchinson M.I."/>
            <person name="Powell A.J."/>
            <person name="Barry K."/>
            <person name="Miller A.N."/>
            <person name="Grigoriev I.V."/>
            <person name="Debuchy R."/>
            <person name="Gladieux P."/>
            <person name="Hiltunen Thoren M."/>
            <person name="Johannesson H."/>
        </authorList>
    </citation>
    <scope>NUCLEOTIDE SEQUENCE</scope>
    <source>
        <strain evidence="2">CBS 892.96</strain>
    </source>
</reference>
<comment type="caution">
    <text evidence="2">The sequence shown here is derived from an EMBL/GenBank/DDBJ whole genome shotgun (WGS) entry which is preliminary data.</text>
</comment>
<keyword evidence="3" id="KW-1185">Reference proteome</keyword>
<evidence type="ECO:0000313" key="2">
    <source>
        <dbReference type="EMBL" id="KAK4170614.1"/>
    </source>
</evidence>
<evidence type="ECO:0000313" key="3">
    <source>
        <dbReference type="Proteomes" id="UP001302321"/>
    </source>
</evidence>
<dbReference type="EMBL" id="MU866925">
    <property type="protein sequence ID" value="KAK4170614.1"/>
    <property type="molecule type" value="Genomic_DNA"/>
</dbReference>
<dbReference type="Proteomes" id="UP001302321">
    <property type="component" value="Unassembled WGS sequence"/>
</dbReference>
<reference evidence="2" key="2">
    <citation type="submission" date="2023-05" db="EMBL/GenBank/DDBJ databases">
        <authorList>
            <consortium name="Lawrence Berkeley National Laboratory"/>
            <person name="Steindorff A."/>
            <person name="Hensen N."/>
            <person name="Bonometti L."/>
            <person name="Westerberg I."/>
            <person name="Brannstrom I.O."/>
            <person name="Guillou S."/>
            <person name="Cros-Aarteil S."/>
            <person name="Calhoun S."/>
            <person name="Haridas S."/>
            <person name="Kuo A."/>
            <person name="Mondo S."/>
            <person name="Pangilinan J."/>
            <person name="Riley R."/>
            <person name="Labutti K."/>
            <person name="Andreopoulos B."/>
            <person name="Lipzen A."/>
            <person name="Chen C."/>
            <person name="Yanf M."/>
            <person name="Daum C."/>
            <person name="Ng V."/>
            <person name="Clum A."/>
            <person name="Ohm R."/>
            <person name="Martin F."/>
            <person name="Silar P."/>
            <person name="Natvig D."/>
            <person name="Lalanne C."/>
            <person name="Gautier V."/>
            <person name="Ament-Velasquez S.L."/>
            <person name="Kruys A."/>
            <person name="Hutchinson M.I."/>
            <person name="Powell A.J."/>
            <person name="Barry K."/>
            <person name="Miller A.N."/>
            <person name="Grigoriev I.V."/>
            <person name="Debuchy R."/>
            <person name="Gladieux P."/>
            <person name="Thoren M.H."/>
            <person name="Johannesson H."/>
        </authorList>
    </citation>
    <scope>NUCLEOTIDE SEQUENCE</scope>
    <source>
        <strain evidence="2">CBS 892.96</strain>
    </source>
</reference>